<dbReference type="Pfam" id="PF05183">
    <property type="entry name" value="RdRP"/>
    <property type="match status" value="1"/>
</dbReference>
<dbReference type="OrthoDB" id="10055769at2759"/>
<name>A0A9P7G571_9AGAR</name>
<keyword evidence="1" id="KW-0548">Nucleotidyltransferase</keyword>
<protein>
    <recommendedName>
        <fullName evidence="1">RNA-dependent RNA polymerase</fullName>
        <ecNumber evidence="1">2.7.7.48</ecNumber>
    </recommendedName>
</protein>
<feature type="region of interest" description="Disordered" evidence="2">
    <location>
        <begin position="72"/>
        <end position="99"/>
    </location>
</feature>
<evidence type="ECO:0000313" key="5">
    <source>
        <dbReference type="Proteomes" id="UP000775547"/>
    </source>
</evidence>
<feature type="region of interest" description="Disordered" evidence="2">
    <location>
        <begin position="1130"/>
        <end position="1159"/>
    </location>
</feature>
<feature type="compositionally biased region" description="Low complexity" evidence="2">
    <location>
        <begin position="151"/>
        <end position="164"/>
    </location>
</feature>
<dbReference type="PANTHER" id="PTHR23079:SF14">
    <property type="entry name" value="RNA-DEPENDENT RNA POLYMERASE"/>
    <property type="match status" value="1"/>
</dbReference>
<dbReference type="Proteomes" id="UP000775547">
    <property type="component" value="Unassembled WGS sequence"/>
</dbReference>
<feature type="compositionally biased region" description="Low complexity" evidence="2">
    <location>
        <begin position="180"/>
        <end position="189"/>
    </location>
</feature>
<dbReference type="PANTHER" id="PTHR23079">
    <property type="entry name" value="RNA-DEPENDENT RNA POLYMERASE"/>
    <property type="match status" value="1"/>
</dbReference>
<comment type="similarity">
    <text evidence="1">Belongs to the RdRP family.</text>
</comment>
<dbReference type="GO" id="GO:0031380">
    <property type="term" value="C:nuclear RNA-directed RNA polymerase complex"/>
    <property type="evidence" value="ECO:0007669"/>
    <property type="project" value="TreeGrafter"/>
</dbReference>
<evidence type="ECO:0000313" key="4">
    <source>
        <dbReference type="EMBL" id="KAG5643296.1"/>
    </source>
</evidence>
<keyword evidence="1" id="KW-0808">Transferase</keyword>
<dbReference type="GO" id="GO:0003723">
    <property type="term" value="F:RNA binding"/>
    <property type="evidence" value="ECO:0007669"/>
    <property type="project" value="UniProtKB-KW"/>
</dbReference>
<keyword evidence="5" id="KW-1185">Reference proteome</keyword>
<dbReference type="GO" id="GO:0030422">
    <property type="term" value="P:siRNA processing"/>
    <property type="evidence" value="ECO:0007669"/>
    <property type="project" value="TreeGrafter"/>
</dbReference>
<feature type="compositionally biased region" description="Polar residues" evidence="2">
    <location>
        <begin position="77"/>
        <end position="89"/>
    </location>
</feature>
<feature type="region of interest" description="Disordered" evidence="2">
    <location>
        <begin position="151"/>
        <end position="210"/>
    </location>
</feature>
<dbReference type="EC" id="2.7.7.48" evidence="1"/>
<dbReference type="InterPro" id="IPR007855">
    <property type="entry name" value="RDRP"/>
</dbReference>
<organism evidence="4 5">
    <name type="scientific">Asterophora parasitica</name>
    <dbReference type="NCBI Taxonomy" id="117018"/>
    <lineage>
        <taxon>Eukaryota</taxon>
        <taxon>Fungi</taxon>
        <taxon>Dikarya</taxon>
        <taxon>Basidiomycota</taxon>
        <taxon>Agaricomycotina</taxon>
        <taxon>Agaricomycetes</taxon>
        <taxon>Agaricomycetidae</taxon>
        <taxon>Agaricales</taxon>
        <taxon>Tricholomatineae</taxon>
        <taxon>Lyophyllaceae</taxon>
        <taxon>Asterophora</taxon>
    </lineage>
</organism>
<evidence type="ECO:0000256" key="2">
    <source>
        <dbReference type="SAM" id="MobiDB-lite"/>
    </source>
</evidence>
<sequence>MMNASTQVEYEDFPELNEEYLAACDAIELQHTSPVKDSRHASPEHEFSTLAHSSFSSYRPAAPVTPQSTVRVLGARSPTSASWTPQTPSKSRKTEFGTPARQITAAFDTKLHLTFTIEDTDEEQQVEAQLVLTDTDTSSFDECFASSQTSMSSVGSGISFPSTSKFTVNVSPSKKRIGESRSPSGTSSPSKRRQLERDAKSTPVLPLDSDDVFSDSATSYTVKPAPALRNNGWDTDVRLHVDMPNEVDAPNEVNTPNERDTPNEVALENFLSGPLGVDLKACIIAHDAAVQALMDKAKLDWGVQYEIARGIARGYWTWPDVALKIAQLGTLGTKHAYKVRSVMVNEAVKTLDDAVWQELDREQAAIVEGLGRGLGLMGPWRDELNWYGGQVQQLARLDRSEDTYKIHLEPPKKLRSHRLARFLGSRRIIQLRIPDELVKKEINQIKGFLLQKFVLCGRVYVPLTAKEATIYLVETNEDYERLSAKWDGDNRRMPFQEIVNSQNALGLNVGQPIAKWSTRFSLACSTTTPVIEFEEKNIFFIHDKASSDWKGNPNNAPAEKTTTDGCGFINGAALKSIATTQGTIGRPTAVQGRVLGSKGLWILHPTDKSPFPKIWIRPSQTKTKYPRPFPRIHRIFDLVAVSRASETPISLSKQSIMNLSQNGVPDKVLTDLMVQGLEDLVKPLMEWEGPQAMEKLWNHVSKIGGVVGSRMQRLTAGLSRTMGQQRREWGHDDVGMDNEDADVALKEELDSSSYTGRNELSGTPLSLHELVVEVLQAGFHPTDLDLLRDKLRYVIKILIKTTIEKFLIPLKESIGAYVAPDPFGILKEGEVYYRSSQSLMDQETQTLFNTIIGDGLVGRYPIRVESDIQKVKFVDHPMLLPYSDVLIVSTEGSLSFANILSGGDYDGDDLFIIRERSLVEPFCTKELVPMPKNFLEDNFERHPQTVEQFAQHSSAMSSREAQEAFQDVLLLSLRETKYGLYSTFHDYSVWKKGYKHPDSIRLSYMFNTLLDSGKSGLRLKEGVFEKDQREFGGQISETHCGRSYIFHEILSAAIRAETNLLRAYDQQAHLLEGDRRREVKDKHLTAPLTSADNHAKRVSVSAPAHSHILLGELDRIRAVVDAARKAHQDESRRLARAANSSNFASPKKKQKRARTPRETDAMAEASRIFAQDVDDVLFFLNVQEIKASYAYQIDSKFAFHVAFRDLCLIKAQASDRGIAPVTRSFDEAKSIPAGYVKAITRIGDII</sequence>
<keyword evidence="1" id="KW-0694">RNA-binding</keyword>
<comment type="caution">
    <text evidence="4">The sequence shown here is derived from an EMBL/GenBank/DDBJ whole genome shotgun (WGS) entry which is preliminary data.</text>
</comment>
<dbReference type="EMBL" id="JABCKV010000122">
    <property type="protein sequence ID" value="KAG5643296.1"/>
    <property type="molecule type" value="Genomic_DNA"/>
</dbReference>
<gene>
    <name evidence="4" type="ORF">DXG03_001223</name>
</gene>
<proteinExistence type="inferred from homology"/>
<keyword evidence="1" id="KW-0696">RNA-directed RNA polymerase</keyword>
<feature type="domain" description="RDRP core" evidence="3">
    <location>
        <begin position="405"/>
        <end position="1021"/>
    </location>
</feature>
<dbReference type="InterPro" id="IPR057596">
    <property type="entry name" value="RDRP_core"/>
</dbReference>
<comment type="catalytic activity">
    <reaction evidence="1">
        <text>RNA(n) + a ribonucleoside 5'-triphosphate = RNA(n+1) + diphosphate</text>
        <dbReference type="Rhea" id="RHEA:21248"/>
        <dbReference type="Rhea" id="RHEA-COMP:14527"/>
        <dbReference type="Rhea" id="RHEA-COMP:17342"/>
        <dbReference type="ChEBI" id="CHEBI:33019"/>
        <dbReference type="ChEBI" id="CHEBI:61557"/>
        <dbReference type="ChEBI" id="CHEBI:140395"/>
        <dbReference type="EC" id="2.7.7.48"/>
    </reaction>
</comment>
<accession>A0A9P7G571</accession>
<evidence type="ECO:0000259" key="3">
    <source>
        <dbReference type="Pfam" id="PF05183"/>
    </source>
</evidence>
<reference evidence="4" key="2">
    <citation type="submission" date="2021-10" db="EMBL/GenBank/DDBJ databases">
        <title>Phylogenomics reveals ancestral predisposition of the termite-cultivated fungus Termitomyces towards a domesticated lifestyle.</title>
        <authorList>
            <person name="Auxier B."/>
            <person name="Grum-Grzhimaylo A."/>
            <person name="Cardenas M.E."/>
            <person name="Lodge J.D."/>
            <person name="Laessoe T."/>
            <person name="Pedersen O."/>
            <person name="Smith M.E."/>
            <person name="Kuyper T.W."/>
            <person name="Franco-Molano E.A."/>
            <person name="Baroni T.J."/>
            <person name="Aanen D.K."/>
        </authorList>
    </citation>
    <scope>NUCLEOTIDE SEQUENCE</scope>
    <source>
        <strain evidence="4">AP01</strain>
        <tissue evidence="4">Mycelium</tissue>
    </source>
</reference>
<dbReference type="AlphaFoldDB" id="A0A9P7G571"/>
<evidence type="ECO:0000256" key="1">
    <source>
        <dbReference type="RuleBase" id="RU363098"/>
    </source>
</evidence>
<reference evidence="4" key="1">
    <citation type="submission" date="2020-07" db="EMBL/GenBank/DDBJ databases">
        <authorList>
            <person name="Nieuwenhuis M."/>
            <person name="Van De Peppel L.J.J."/>
        </authorList>
    </citation>
    <scope>NUCLEOTIDE SEQUENCE</scope>
    <source>
        <strain evidence="4">AP01</strain>
        <tissue evidence="4">Mycelium</tissue>
    </source>
</reference>
<dbReference type="GO" id="GO:0003968">
    <property type="term" value="F:RNA-directed RNA polymerase activity"/>
    <property type="evidence" value="ECO:0007669"/>
    <property type="project" value="UniProtKB-KW"/>
</dbReference>